<dbReference type="PANTHER" id="PTHR47256:SF3">
    <property type="entry name" value="ZN(II)2CYS6 TRANSCRIPTION FACTOR (EUROFUNG)"/>
    <property type="match status" value="1"/>
</dbReference>
<dbReference type="InterPro" id="IPR053187">
    <property type="entry name" value="Notoamide_regulator"/>
</dbReference>
<dbReference type="EMBL" id="CVQI01023002">
    <property type="protein sequence ID" value="CRK30638.1"/>
    <property type="molecule type" value="Genomic_DNA"/>
</dbReference>
<evidence type="ECO:0000313" key="4">
    <source>
        <dbReference type="Proteomes" id="UP000045706"/>
    </source>
</evidence>
<dbReference type="Proteomes" id="UP000045706">
    <property type="component" value="Unassembled WGS sequence"/>
</dbReference>
<dbReference type="CDD" id="cd12148">
    <property type="entry name" value="fungal_TF_MHR"/>
    <property type="match status" value="1"/>
</dbReference>
<proteinExistence type="predicted"/>
<evidence type="ECO:0000313" key="2">
    <source>
        <dbReference type="EMBL" id="CRK39439.1"/>
    </source>
</evidence>
<dbReference type="AlphaFoldDB" id="A0A0G4MZ90"/>
<organism evidence="2 3">
    <name type="scientific">Verticillium longisporum</name>
    <name type="common">Verticillium dahliae var. longisporum</name>
    <dbReference type="NCBI Taxonomy" id="100787"/>
    <lineage>
        <taxon>Eukaryota</taxon>
        <taxon>Fungi</taxon>
        <taxon>Dikarya</taxon>
        <taxon>Ascomycota</taxon>
        <taxon>Pezizomycotina</taxon>
        <taxon>Sordariomycetes</taxon>
        <taxon>Hypocreomycetidae</taxon>
        <taxon>Glomerellales</taxon>
        <taxon>Plectosphaerellaceae</taxon>
        <taxon>Verticillium</taxon>
    </lineage>
</organism>
<dbReference type="Proteomes" id="UP000044602">
    <property type="component" value="Unassembled WGS sequence"/>
</dbReference>
<accession>A0A0G4MZ90</accession>
<evidence type="ECO:0008006" key="5">
    <source>
        <dbReference type="Google" id="ProtNLM"/>
    </source>
</evidence>
<keyword evidence="3" id="KW-1185">Reference proteome</keyword>
<dbReference type="STRING" id="100787.A0A0G4MZ90"/>
<evidence type="ECO:0000313" key="3">
    <source>
        <dbReference type="Proteomes" id="UP000044602"/>
    </source>
</evidence>
<dbReference type="EMBL" id="CVQH01025860">
    <property type="protein sequence ID" value="CRK39439.1"/>
    <property type="molecule type" value="Genomic_DNA"/>
</dbReference>
<evidence type="ECO:0000313" key="1">
    <source>
        <dbReference type="EMBL" id="CRK30638.1"/>
    </source>
</evidence>
<protein>
    <recommendedName>
        <fullName evidence="5">Transcription factor domain-containing protein</fullName>
    </recommendedName>
</protein>
<sequence length="265" mass="30646">MVYYNRNTSTPAHISDHVSIEFAERKYRELLAWIETLPSSFAQAEDNPHHVMTFHLWFHAAILDIFRPFLRDDKAKKTRLTTFSSRRSSAEAAFKASVNQLKRLIVVYRSEYQSSAYTILWHTALIYVANAVLKDKGDPEWRFYFLHCVYGYESLRKSYRLAEAIGRALLAMTLRNGDITGLEARTILQQLKQRGLDHPSGDIRATFMGDLELAMTNPGEAKVETLAGQFEDVALFQDFIDMEATSHDDMFMDMDNFDESHTHRF</sequence>
<reference evidence="3 4" key="1">
    <citation type="submission" date="2015-05" db="EMBL/GenBank/DDBJ databases">
        <authorList>
            <person name="Fogelqvist Johan"/>
        </authorList>
    </citation>
    <scope>NUCLEOTIDE SEQUENCE [LARGE SCALE GENOMIC DNA]</scope>
    <source>
        <strain evidence="2">VL1</strain>
        <strain evidence="1">VL2</strain>
    </source>
</reference>
<name>A0A0G4MZ90_VERLO</name>
<gene>
    <name evidence="2" type="ORF">BN1708_001653</name>
    <name evidence="1" type="ORF">BN1723_014401</name>
</gene>
<dbReference type="PANTHER" id="PTHR47256">
    <property type="entry name" value="ZN(II)2CYS6 TRANSCRIPTION FACTOR (EUROFUNG)-RELATED"/>
    <property type="match status" value="1"/>
</dbReference>